<dbReference type="CDD" id="cd03789">
    <property type="entry name" value="GT9_LPS_heptosyltransferase"/>
    <property type="match status" value="1"/>
</dbReference>
<sequence length="355" mass="38835">MTSVRILIVQTAFLGDLVLTLPLIATVRQWAPKSWVEVLTIPANASVLQGQPSVNAVLTYDKRGRQRGLRGLVKMGYAIRVRAYDVVISPHRSLRSALLVAASGSKLRVGFRQWWTRWAYTASASRPSHEHEVVRNHELMKLLDAKMPVPGRLAMQVEVSKRREAAQVLAREGVETQDVVVGLVPGSQWGTKRWPAQQFAALIEQITAWPRTHCVLFGTPQERGIADAVTAACQAPVIDLVGKTSLQELPALMGYCDVVVSNDTGSMHIAAALGKPIVALYGPTTPALGFSPYGVAWEEASVTSLACRPCHAHGPERCPLSHWRCMRDLRPEQVAEQVARLLQAARPEAARGDDA</sequence>
<dbReference type="GO" id="GO:0009244">
    <property type="term" value="P:lipopolysaccharide core region biosynthetic process"/>
    <property type="evidence" value="ECO:0007669"/>
    <property type="project" value="TreeGrafter"/>
</dbReference>
<evidence type="ECO:0000256" key="3">
    <source>
        <dbReference type="ARBA" id="ARBA00043995"/>
    </source>
</evidence>
<dbReference type="PANTHER" id="PTHR30160:SF1">
    <property type="entry name" value="LIPOPOLYSACCHARIDE 1,2-N-ACETYLGLUCOSAMINETRANSFERASE-RELATED"/>
    <property type="match status" value="1"/>
</dbReference>
<comment type="similarity">
    <text evidence="3">Belongs to the glycosyltransferase 9 family.</text>
</comment>
<accession>W4LN68</accession>
<dbReference type="Gene3D" id="3.40.50.2000">
    <property type="entry name" value="Glycogen Phosphorylase B"/>
    <property type="match status" value="2"/>
</dbReference>
<dbReference type="AlphaFoldDB" id="W4LN68"/>
<comment type="catalytic activity">
    <reaction evidence="5">
        <text>an L-alpha-D-Hep-(1-&gt;5)-[alpha-Kdo-(2-&gt;4)]-alpha-Kdo-(2-&gt;6)-lipid A + ADP-L-glycero-beta-D-manno-heptose = an L-alpha-D-Hep-(1-&gt;3)-L-alpha-D-Hep-(1-&gt;5)-[alpha-Kdo-(2-&gt;4)]-alpha-Kdo-(2-&gt;6)-lipid A + ADP + H(+)</text>
        <dbReference type="Rhea" id="RHEA:74071"/>
        <dbReference type="ChEBI" id="CHEBI:15378"/>
        <dbReference type="ChEBI" id="CHEBI:61506"/>
        <dbReference type="ChEBI" id="CHEBI:193068"/>
        <dbReference type="ChEBI" id="CHEBI:193069"/>
        <dbReference type="ChEBI" id="CHEBI:456216"/>
        <dbReference type="EC" id="2.4.99.24"/>
    </reaction>
</comment>
<keyword evidence="7" id="KW-1185">Reference proteome</keyword>
<dbReference type="Pfam" id="PF01075">
    <property type="entry name" value="Glyco_transf_9"/>
    <property type="match status" value="1"/>
</dbReference>
<dbReference type="InterPro" id="IPR002201">
    <property type="entry name" value="Glyco_trans_9"/>
</dbReference>
<name>W4LN68_ENTF1</name>
<protein>
    <recommendedName>
        <fullName evidence="4">lipopolysaccharide heptosyltransferase II</fullName>
        <ecNumber evidence="4">2.4.99.24</ecNumber>
    </recommendedName>
</protein>
<dbReference type="SUPFAM" id="SSF53756">
    <property type="entry name" value="UDP-Glycosyltransferase/glycogen phosphorylase"/>
    <property type="match status" value="1"/>
</dbReference>
<evidence type="ECO:0000313" key="7">
    <source>
        <dbReference type="Proteomes" id="UP000019141"/>
    </source>
</evidence>
<evidence type="ECO:0000313" key="6">
    <source>
        <dbReference type="EMBL" id="ETW99319.1"/>
    </source>
</evidence>
<evidence type="ECO:0000256" key="2">
    <source>
        <dbReference type="ARBA" id="ARBA00022679"/>
    </source>
</evidence>
<keyword evidence="2" id="KW-0808">Transferase</keyword>
<comment type="caution">
    <text evidence="6">The sequence shown here is derived from an EMBL/GenBank/DDBJ whole genome shotgun (WGS) entry which is preliminary data.</text>
</comment>
<evidence type="ECO:0000256" key="1">
    <source>
        <dbReference type="ARBA" id="ARBA00022676"/>
    </source>
</evidence>
<reference evidence="6 7" key="1">
    <citation type="journal article" date="2014" name="Nature">
        <title>An environmental bacterial taxon with a large and distinct metabolic repertoire.</title>
        <authorList>
            <person name="Wilson M.C."/>
            <person name="Mori T."/>
            <person name="Ruckert C."/>
            <person name="Uria A.R."/>
            <person name="Helf M.J."/>
            <person name="Takada K."/>
            <person name="Gernert C."/>
            <person name="Steffens U.A."/>
            <person name="Heycke N."/>
            <person name="Schmitt S."/>
            <person name="Rinke C."/>
            <person name="Helfrich E.J."/>
            <person name="Brachmann A.O."/>
            <person name="Gurgui C."/>
            <person name="Wakimoto T."/>
            <person name="Kracht M."/>
            <person name="Crusemann M."/>
            <person name="Hentschel U."/>
            <person name="Abe I."/>
            <person name="Matsunaga S."/>
            <person name="Kalinowski J."/>
            <person name="Takeyama H."/>
            <person name="Piel J."/>
        </authorList>
    </citation>
    <scope>NUCLEOTIDE SEQUENCE [LARGE SCALE GENOMIC DNA]</scope>
    <source>
        <strain evidence="7">TSY1</strain>
    </source>
</reference>
<dbReference type="NCBIfam" id="TIGR02195">
    <property type="entry name" value="heptsyl_trn_II"/>
    <property type="match status" value="1"/>
</dbReference>
<keyword evidence="1" id="KW-0328">Glycosyltransferase</keyword>
<dbReference type="EMBL" id="AZHW01000461">
    <property type="protein sequence ID" value="ETW99319.1"/>
    <property type="molecule type" value="Genomic_DNA"/>
</dbReference>
<dbReference type="GO" id="GO:0005829">
    <property type="term" value="C:cytosol"/>
    <property type="evidence" value="ECO:0007669"/>
    <property type="project" value="TreeGrafter"/>
</dbReference>
<proteinExistence type="inferred from homology"/>
<dbReference type="GO" id="GO:0008713">
    <property type="term" value="F:ADP-heptose-lipopolysaccharide heptosyltransferase activity"/>
    <property type="evidence" value="ECO:0007669"/>
    <property type="project" value="UniProtKB-EC"/>
</dbReference>
<dbReference type="Proteomes" id="UP000019141">
    <property type="component" value="Unassembled WGS sequence"/>
</dbReference>
<dbReference type="PANTHER" id="PTHR30160">
    <property type="entry name" value="TETRAACYLDISACCHARIDE 4'-KINASE-RELATED"/>
    <property type="match status" value="1"/>
</dbReference>
<evidence type="ECO:0000256" key="4">
    <source>
        <dbReference type="ARBA" id="ARBA00044042"/>
    </source>
</evidence>
<dbReference type="EC" id="2.4.99.24" evidence="4"/>
<dbReference type="InterPro" id="IPR011910">
    <property type="entry name" value="RfaF"/>
</dbReference>
<organism evidence="6 7">
    <name type="scientific">Entotheonella factor</name>
    <dbReference type="NCBI Taxonomy" id="1429438"/>
    <lineage>
        <taxon>Bacteria</taxon>
        <taxon>Pseudomonadati</taxon>
        <taxon>Nitrospinota/Tectimicrobiota group</taxon>
        <taxon>Candidatus Tectimicrobiota</taxon>
        <taxon>Candidatus Entotheonellia</taxon>
        <taxon>Candidatus Entotheonellales</taxon>
        <taxon>Candidatus Entotheonellaceae</taxon>
        <taxon>Candidatus Entotheonella</taxon>
    </lineage>
</organism>
<evidence type="ECO:0000256" key="5">
    <source>
        <dbReference type="ARBA" id="ARBA00047503"/>
    </source>
</evidence>
<dbReference type="InterPro" id="IPR051199">
    <property type="entry name" value="LPS_LOS_Heptosyltrfase"/>
</dbReference>
<gene>
    <name evidence="6" type="ORF">ETSY1_15445</name>
</gene>
<dbReference type="HOGENOM" id="CLU_038371_3_0_7"/>